<dbReference type="GO" id="GO:0031419">
    <property type="term" value="F:cobalamin binding"/>
    <property type="evidence" value="ECO:0007669"/>
    <property type="project" value="InterPro"/>
</dbReference>
<dbReference type="PANTHER" id="PTHR48101">
    <property type="entry name" value="METHYLMALONYL-COA MUTASE, MITOCHONDRIAL-RELATED"/>
    <property type="match status" value="1"/>
</dbReference>
<dbReference type="Proteomes" id="UP000236654">
    <property type="component" value="Unassembled WGS sequence"/>
</dbReference>
<sequence length="341" mass="38494">MNAFALQQLMNGATALTIDISSFDLNECHEIVKNIGFEHITSTIIYKTQAQFDWLNKLTAQDAFFGTTICTEQNNFGFIKNARNKLVRAIDVHHAGGNAKQEIAFALHEGHEVLYNLIKSGISVDDAAPQIKFQFGLGSSYFIEITKFKVFRALWQTIVSHYHPKHSCSAIPYIEAETGFINKSLKDPHNNLLRQTTEASAAIIGGVDELTIRPYDAWSTQPMFDKTQRLGLNIALMLKEESYLDKVIDPAGGAYVLQSLYEELKEKSWDLFQSLEQSFDLKSDIQRVADIRTSLVNKKQQTLIGVNKFLNETPEEQNWKLPANTRFGTPLVLENACKVEI</sequence>
<dbReference type="OrthoDB" id="9762378at2"/>
<organism evidence="2 3">
    <name type="scientific">Brumimicrobium salinarum</name>
    <dbReference type="NCBI Taxonomy" id="2058658"/>
    <lineage>
        <taxon>Bacteria</taxon>
        <taxon>Pseudomonadati</taxon>
        <taxon>Bacteroidota</taxon>
        <taxon>Flavobacteriia</taxon>
        <taxon>Flavobacteriales</taxon>
        <taxon>Crocinitomicaceae</taxon>
        <taxon>Brumimicrobium</taxon>
    </lineage>
</organism>
<dbReference type="AlphaFoldDB" id="A0A2I0R4W4"/>
<dbReference type="EMBL" id="PJNI01000002">
    <property type="protein sequence ID" value="PKR81632.1"/>
    <property type="molecule type" value="Genomic_DNA"/>
</dbReference>
<proteinExistence type="predicted"/>
<evidence type="ECO:0000313" key="3">
    <source>
        <dbReference type="Proteomes" id="UP000236654"/>
    </source>
</evidence>
<protein>
    <recommendedName>
        <fullName evidence="1">Methylmalonyl-CoA mutase alpha/beta chain catalytic domain-containing protein</fullName>
    </recommendedName>
</protein>
<accession>A0A2I0R4W4</accession>
<name>A0A2I0R4W4_9FLAO</name>
<dbReference type="RefSeq" id="WP_101333646.1">
    <property type="nucleotide sequence ID" value="NZ_PJNI01000002.1"/>
</dbReference>
<dbReference type="Pfam" id="PF01642">
    <property type="entry name" value="MM_CoA_mutase"/>
    <property type="match status" value="1"/>
</dbReference>
<dbReference type="InterPro" id="IPR006099">
    <property type="entry name" value="MeMalonylCoA_mutase_a/b_cat"/>
</dbReference>
<reference evidence="2 3" key="1">
    <citation type="submission" date="2017-12" db="EMBL/GenBank/DDBJ databases">
        <title>The draft genome sequence of Brumimicrobium saltpan LHR20.</title>
        <authorList>
            <person name="Do Z.-J."/>
            <person name="Luo H.-R."/>
        </authorList>
    </citation>
    <scope>NUCLEOTIDE SEQUENCE [LARGE SCALE GENOMIC DNA]</scope>
    <source>
        <strain evidence="2 3">LHR20</strain>
    </source>
</reference>
<feature type="domain" description="Methylmalonyl-CoA mutase alpha/beta chain catalytic" evidence="1">
    <location>
        <begin position="87"/>
        <end position="315"/>
    </location>
</feature>
<dbReference type="PANTHER" id="PTHR48101:SF1">
    <property type="entry name" value="METHYLMALONYL-COA MUTASE, LARGE SUBUNIT"/>
    <property type="match status" value="1"/>
</dbReference>
<comment type="caution">
    <text evidence="2">The sequence shown here is derived from an EMBL/GenBank/DDBJ whole genome shotgun (WGS) entry which is preliminary data.</text>
</comment>
<evidence type="ECO:0000313" key="2">
    <source>
        <dbReference type="EMBL" id="PKR81632.1"/>
    </source>
</evidence>
<dbReference type="GO" id="GO:0016866">
    <property type="term" value="F:intramolecular transferase activity"/>
    <property type="evidence" value="ECO:0007669"/>
    <property type="project" value="InterPro"/>
</dbReference>
<dbReference type="Gene3D" id="3.20.20.240">
    <property type="entry name" value="Methylmalonyl-CoA mutase"/>
    <property type="match status" value="1"/>
</dbReference>
<dbReference type="SUPFAM" id="SSF51703">
    <property type="entry name" value="Cobalamin (vitamin B12)-dependent enzymes"/>
    <property type="match status" value="1"/>
</dbReference>
<evidence type="ECO:0000259" key="1">
    <source>
        <dbReference type="Pfam" id="PF01642"/>
    </source>
</evidence>
<dbReference type="InterPro" id="IPR016176">
    <property type="entry name" value="Cbl-dep_enz_cat"/>
</dbReference>
<gene>
    <name evidence="2" type="ORF">CW751_03660</name>
</gene>
<keyword evidence="3" id="KW-1185">Reference proteome</keyword>